<keyword evidence="3" id="KW-1185">Reference proteome</keyword>
<dbReference type="EMBL" id="ML769719">
    <property type="protein sequence ID" value="KAE9388931.1"/>
    <property type="molecule type" value="Genomic_DNA"/>
</dbReference>
<evidence type="ECO:0000313" key="3">
    <source>
        <dbReference type="Proteomes" id="UP000799118"/>
    </source>
</evidence>
<feature type="region of interest" description="Disordered" evidence="1">
    <location>
        <begin position="1"/>
        <end position="43"/>
    </location>
</feature>
<evidence type="ECO:0000256" key="1">
    <source>
        <dbReference type="SAM" id="MobiDB-lite"/>
    </source>
</evidence>
<dbReference type="InterPro" id="IPR036457">
    <property type="entry name" value="PPM-type-like_dom_sf"/>
</dbReference>
<reference evidence="2" key="1">
    <citation type="journal article" date="2019" name="Environ. Microbiol.">
        <title>Fungal ecological strategies reflected in gene transcription - a case study of two litter decomposers.</title>
        <authorList>
            <person name="Barbi F."/>
            <person name="Kohler A."/>
            <person name="Barry K."/>
            <person name="Baskaran P."/>
            <person name="Daum C."/>
            <person name="Fauchery L."/>
            <person name="Ihrmark K."/>
            <person name="Kuo A."/>
            <person name="LaButti K."/>
            <person name="Lipzen A."/>
            <person name="Morin E."/>
            <person name="Grigoriev I.V."/>
            <person name="Henrissat B."/>
            <person name="Lindahl B."/>
            <person name="Martin F."/>
        </authorList>
    </citation>
    <scope>NUCLEOTIDE SEQUENCE</scope>
    <source>
        <strain evidence="2">JB14</strain>
    </source>
</reference>
<dbReference type="AlphaFoldDB" id="A0A6A4GT40"/>
<dbReference type="Proteomes" id="UP000799118">
    <property type="component" value="Unassembled WGS sequence"/>
</dbReference>
<evidence type="ECO:0000313" key="2">
    <source>
        <dbReference type="EMBL" id="KAE9388931.1"/>
    </source>
</evidence>
<accession>A0A6A4GT40</accession>
<dbReference type="Gene3D" id="3.60.40.10">
    <property type="entry name" value="PPM-type phosphatase domain"/>
    <property type="match status" value="2"/>
</dbReference>
<protein>
    <recommendedName>
        <fullName evidence="4">Protein serine/threonine phosphatase 2C</fullName>
    </recommendedName>
</protein>
<feature type="compositionally biased region" description="Low complexity" evidence="1">
    <location>
        <begin position="16"/>
        <end position="30"/>
    </location>
</feature>
<dbReference type="SUPFAM" id="SSF81606">
    <property type="entry name" value="PP2C-like"/>
    <property type="match status" value="1"/>
</dbReference>
<gene>
    <name evidence="2" type="ORF">BT96DRAFT_1003730</name>
</gene>
<feature type="compositionally biased region" description="Polar residues" evidence="1">
    <location>
        <begin position="1"/>
        <end position="10"/>
    </location>
</feature>
<proteinExistence type="predicted"/>
<evidence type="ECO:0008006" key="4">
    <source>
        <dbReference type="Google" id="ProtNLM"/>
    </source>
</evidence>
<organism evidence="2 3">
    <name type="scientific">Gymnopus androsaceus JB14</name>
    <dbReference type="NCBI Taxonomy" id="1447944"/>
    <lineage>
        <taxon>Eukaryota</taxon>
        <taxon>Fungi</taxon>
        <taxon>Dikarya</taxon>
        <taxon>Basidiomycota</taxon>
        <taxon>Agaricomycotina</taxon>
        <taxon>Agaricomycetes</taxon>
        <taxon>Agaricomycetidae</taxon>
        <taxon>Agaricales</taxon>
        <taxon>Marasmiineae</taxon>
        <taxon>Omphalotaceae</taxon>
        <taxon>Gymnopus</taxon>
    </lineage>
</organism>
<name>A0A6A4GT40_9AGAR</name>
<dbReference type="OrthoDB" id="19329at2759"/>
<sequence>MSTTEESTNIPPVLKSEPSSTSTSRSVSPTIAISPPTPGEELELDLPSAIRGISIERSTPDARKHTDMGWPGHDFTYFSLSEEKAASELERLAAPKVLCNGTVHAVNFQPHPEKHSQDRYVATEWDLKDSGIWKFRAVFDGHAAGDETVDFTFATLPSNIEASLAAIPATQLSDVDLFPSPEFLEKLSDDEIRNIVNDQSTSAVENADVMVPSPIGPITMAKKYSGRGPNNIKFSLKNKVNQIARLKKEHPGEEDDVVAKNRVLSLIACYKRYVFLKTSLTCSSPRSLYIAIGDNQFKLPSIYTLRVFALTVPGMNRPEHHSQMITERNRTPPYVSGVPEVGYVKLEKGVKGTCIVFDPAQRYLDALLLAFLIMCSDGLMDLYGGEDWQEKKVDMMEMFKSWVGLVGEKLDSPSATNTDKHDPLNNNLALLLLRRGLRGPTIATSRGQSPWTDVEALDRMSSLLTLECRDKWMDDTTVMVETL</sequence>